<proteinExistence type="predicted"/>
<dbReference type="InterPro" id="IPR011659">
    <property type="entry name" value="WD40"/>
</dbReference>
<evidence type="ECO:0000256" key="2">
    <source>
        <dbReference type="ARBA" id="ARBA00022825"/>
    </source>
</evidence>
<keyword evidence="9" id="KW-1185">Reference proteome</keyword>
<evidence type="ECO:0000256" key="3">
    <source>
        <dbReference type="ARBA" id="ARBA00022990"/>
    </source>
</evidence>
<sequence>MRAAPPGTSGEVVVVEAVRDTVPEDVYASWSPAASPDGECVAFVSDRGGRPQVWVRSLRAVYPHLVQAPFPAVRAVTWSPDGEDLVLCVQVLDASRTELWAVPATGGEPRPLSTGRSATWSPGLRGPWAADGRLLATEVDEEGTATLLLVEVATGKRSELATGPLLALLDVSDDGRAALVRSGRRTSRHLELLDTASGERRVLDAGAGPGSSDTGCLSADATTAYAVSSRGREHSALVAHDLTGPERGSGPARVVAQRPADLDLAVLDAGTTEAVLVWNVHSGCSDLTVLELASGQAHPLDAPRDVVSEVDLLPAGGARDGGVLATCEGYADPRGVWLLTLDYGVAEPLSSDGAVVFGSPAASSGRAPLEQLAAPELRTYASTDGLEISGWFYAPTTGEGGAAVVYLHGGPEAQERPVYSSLFQSLAASGVAVFALNVRGSSGFGRTFSTADDLDGRWAAIDDVASAARFLVASGAAQPGRVAVMGRSYGGYLTLAALVAHPDLFAAGVDVCGMSDLLTFFRDTEPAIAAAAVSKYGDPDRDADLLRALSPMTSIDRLRAPLLVVHGAGDTNVPVGEARQVVAALAERAVPHRFLLFEGEGHELLATPNRVRFVREVVAWLTTHLAVEAAG</sequence>
<dbReference type="InterPro" id="IPR029058">
    <property type="entry name" value="AB_hydrolase_fold"/>
</dbReference>
<dbReference type="PROSITE" id="PS00708">
    <property type="entry name" value="PRO_ENDOPEP_SER"/>
    <property type="match status" value="1"/>
</dbReference>
<accession>A0A4Q7NR05</accession>
<dbReference type="GO" id="GO:0006508">
    <property type="term" value="P:proteolysis"/>
    <property type="evidence" value="ECO:0007669"/>
    <property type="project" value="InterPro"/>
</dbReference>
<evidence type="ECO:0000256" key="6">
    <source>
        <dbReference type="ARBA" id="ARBA00045885"/>
    </source>
</evidence>
<evidence type="ECO:0000313" key="9">
    <source>
        <dbReference type="Proteomes" id="UP000293638"/>
    </source>
</evidence>
<reference evidence="8 9" key="1">
    <citation type="submission" date="2019-02" db="EMBL/GenBank/DDBJ databases">
        <title>Genomic Encyclopedia of Type Strains, Phase IV (KMG-IV): sequencing the most valuable type-strain genomes for metagenomic binning, comparative biology and taxonomic classification.</title>
        <authorList>
            <person name="Goeker M."/>
        </authorList>
    </citation>
    <scope>NUCLEOTIDE SEQUENCE [LARGE SCALE GENOMIC DNA]</scope>
    <source>
        <strain evidence="8 9">DSM 45622</strain>
    </source>
</reference>
<keyword evidence="8" id="KW-0645">Protease</keyword>
<evidence type="ECO:0000256" key="5">
    <source>
        <dbReference type="ARBA" id="ARBA00032596"/>
    </source>
</evidence>
<dbReference type="Pfam" id="PF00326">
    <property type="entry name" value="Peptidase_S9"/>
    <property type="match status" value="1"/>
</dbReference>
<keyword evidence="1" id="KW-0378">Hydrolase</keyword>
<dbReference type="Gene3D" id="3.40.50.1820">
    <property type="entry name" value="alpha/beta hydrolase"/>
    <property type="match status" value="1"/>
</dbReference>
<dbReference type="Pfam" id="PF07676">
    <property type="entry name" value="PD40"/>
    <property type="match status" value="1"/>
</dbReference>
<dbReference type="RefSeq" id="WP_130492070.1">
    <property type="nucleotide sequence ID" value="NZ_SGXD01000002.1"/>
</dbReference>
<organism evidence="8 9">
    <name type="scientific">Motilibacter rhizosphaerae</name>
    <dbReference type="NCBI Taxonomy" id="598652"/>
    <lineage>
        <taxon>Bacteria</taxon>
        <taxon>Bacillati</taxon>
        <taxon>Actinomycetota</taxon>
        <taxon>Actinomycetes</taxon>
        <taxon>Motilibacterales</taxon>
        <taxon>Motilibacteraceae</taxon>
        <taxon>Motilibacter</taxon>
    </lineage>
</organism>
<evidence type="ECO:0000313" key="8">
    <source>
        <dbReference type="EMBL" id="RZS89461.1"/>
    </source>
</evidence>
<evidence type="ECO:0000256" key="1">
    <source>
        <dbReference type="ARBA" id="ARBA00022801"/>
    </source>
</evidence>
<gene>
    <name evidence="8" type="ORF">EV189_1228</name>
</gene>
<comment type="caution">
    <text evidence="8">The sequence shown here is derived from an EMBL/GenBank/DDBJ whole genome shotgun (WGS) entry which is preliminary data.</text>
</comment>
<dbReference type="PANTHER" id="PTHR42776">
    <property type="entry name" value="SERINE PEPTIDASE S9 FAMILY MEMBER"/>
    <property type="match status" value="1"/>
</dbReference>
<dbReference type="EMBL" id="SGXD01000002">
    <property type="protein sequence ID" value="RZS89461.1"/>
    <property type="molecule type" value="Genomic_DNA"/>
</dbReference>
<dbReference type="Proteomes" id="UP000293638">
    <property type="component" value="Unassembled WGS sequence"/>
</dbReference>
<dbReference type="InterPro" id="IPR011042">
    <property type="entry name" value="6-blade_b-propeller_TolB-like"/>
</dbReference>
<dbReference type="PRINTS" id="PR00862">
    <property type="entry name" value="PROLIGOPTASE"/>
</dbReference>
<dbReference type="InterPro" id="IPR001375">
    <property type="entry name" value="Peptidase_S9_cat"/>
</dbReference>
<dbReference type="GO" id="GO:0004252">
    <property type="term" value="F:serine-type endopeptidase activity"/>
    <property type="evidence" value="ECO:0007669"/>
    <property type="project" value="InterPro"/>
</dbReference>
<evidence type="ECO:0000256" key="4">
    <source>
        <dbReference type="ARBA" id="ARBA00032284"/>
    </source>
</evidence>
<feature type="domain" description="Peptidase S9 prolyl oligopeptidase catalytic" evidence="7">
    <location>
        <begin position="419"/>
        <end position="626"/>
    </location>
</feature>
<dbReference type="GO" id="GO:0004177">
    <property type="term" value="F:aminopeptidase activity"/>
    <property type="evidence" value="ECO:0007669"/>
    <property type="project" value="UniProtKB-KW"/>
</dbReference>
<evidence type="ECO:0000259" key="7">
    <source>
        <dbReference type="Pfam" id="PF00326"/>
    </source>
</evidence>
<dbReference type="SUPFAM" id="SSF82171">
    <property type="entry name" value="DPP6 N-terminal domain-like"/>
    <property type="match status" value="1"/>
</dbReference>
<comment type="function">
    <text evidence="6">This enzyme catalyzes the hydrolysis of the N-terminal peptide bond of an N-acetylated peptide to generate an N-acetylated amino acid and a peptide with a free N-terminus. It preferentially cleaves off Ac-Ala, Ac-Met and Ac-Ser. Also, involved in the degradation of oxidized and glycated proteins.</text>
</comment>
<keyword evidence="8" id="KW-0031">Aminopeptidase</keyword>
<dbReference type="Gene3D" id="2.120.10.30">
    <property type="entry name" value="TolB, C-terminal domain"/>
    <property type="match status" value="1"/>
</dbReference>
<dbReference type="InterPro" id="IPR002470">
    <property type="entry name" value="Peptidase_S9A"/>
</dbReference>
<dbReference type="OrthoDB" id="128799at2"/>
<dbReference type="AlphaFoldDB" id="A0A4Q7NR05"/>
<keyword evidence="2" id="KW-0720">Serine protease</keyword>
<keyword evidence="3" id="KW-0007">Acetylation</keyword>
<dbReference type="SUPFAM" id="SSF53474">
    <property type="entry name" value="alpha/beta-Hydrolases"/>
    <property type="match status" value="1"/>
</dbReference>
<dbReference type="InterPro" id="IPR002471">
    <property type="entry name" value="Pept_S9_AS"/>
</dbReference>
<name>A0A4Q7NR05_9ACTN</name>
<dbReference type="PANTHER" id="PTHR42776:SF27">
    <property type="entry name" value="DIPEPTIDYL PEPTIDASE FAMILY MEMBER 6"/>
    <property type="match status" value="1"/>
</dbReference>
<protein>
    <recommendedName>
        <fullName evidence="5">Acyl-peptide hydrolase</fullName>
    </recommendedName>
    <alternativeName>
        <fullName evidence="4">Acylaminoacyl-peptidase</fullName>
    </alternativeName>
</protein>